<keyword evidence="7" id="KW-1185">Reference proteome</keyword>
<sequence>MVLPPFHCSGGISFRHGSTAKDQNEVEVDKLSKAFPATATATATEEDDVPFILFGETNDIVDDCFSPMYNEFARILQNGEDATLERLHYMPKHVFEFRAKVLTYDFPPQGSLNDILHEQQGTGSSTNPYPALTWYQRVQIALGIDHGQGDVYNFCVILLELLTGSKILGEGDLVTWLDSKKVHEIVDARLKGEYPLEAVKKLMAKVAQSCLGDEGYYRRKMVKVVQDLELCLGETKSTETQIASNYA</sequence>
<evidence type="ECO:0000313" key="6">
    <source>
        <dbReference type="EMBL" id="KAG6404304.1"/>
    </source>
</evidence>
<reference evidence="6" key="2">
    <citation type="submission" date="2020-08" db="EMBL/GenBank/DDBJ databases">
        <title>Plant Genome Project.</title>
        <authorList>
            <person name="Zhang R.-G."/>
        </authorList>
    </citation>
    <scope>NUCLEOTIDE SEQUENCE</scope>
    <source>
        <strain evidence="6">Huo1</strain>
        <tissue evidence="6">Leaf</tissue>
    </source>
</reference>
<reference evidence="6" key="1">
    <citation type="submission" date="2018-01" db="EMBL/GenBank/DDBJ databases">
        <authorList>
            <person name="Mao J.F."/>
        </authorList>
    </citation>
    <scope>NUCLEOTIDE SEQUENCE</scope>
    <source>
        <strain evidence="6">Huo1</strain>
        <tissue evidence="6">Leaf</tissue>
    </source>
</reference>
<dbReference type="Gene3D" id="1.10.510.10">
    <property type="entry name" value="Transferase(Phosphotransferase) domain 1"/>
    <property type="match status" value="1"/>
</dbReference>
<evidence type="ECO:0000313" key="7">
    <source>
        <dbReference type="Proteomes" id="UP000298416"/>
    </source>
</evidence>
<dbReference type="InterPro" id="IPR011009">
    <property type="entry name" value="Kinase-like_dom_sf"/>
</dbReference>
<proteinExistence type="predicted"/>
<organism evidence="6">
    <name type="scientific">Salvia splendens</name>
    <name type="common">Scarlet sage</name>
    <dbReference type="NCBI Taxonomy" id="180675"/>
    <lineage>
        <taxon>Eukaryota</taxon>
        <taxon>Viridiplantae</taxon>
        <taxon>Streptophyta</taxon>
        <taxon>Embryophyta</taxon>
        <taxon>Tracheophyta</taxon>
        <taxon>Spermatophyta</taxon>
        <taxon>Magnoliopsida</taxon>
        <taxon>eudicotyledons</taxon>
        <taxon>Gunneridae</taxon>
        <taxon>Pentapetalae</taxon>
        <taxon>asterids</taxon>
        <taxon>lamiids</taxon>
        <taxon>Lamiales</taxon>
        <taxon>Lamiaceae</taxon>
        <taxon>Nepetoideae</taxon>
        <taxon>Mentheae</taxon>
        <taxon>Salviinae</taxon>
        <taxon>Salvia</taxon>
        <taxon>Salvia subgen. Calosphace</taxon>
        <taxon>core Calosphace</taxon>
    </lineage>
</organism>
<keyword evidence="2" id="KW-0808">Transferase</keyword>
<keyword evidence="4" id="KW-0418">Kinase</keyword>
<dbReference type="GO" id="GO:0016301">
    <property type="term" value="F:kinase activity"/>
    <property type="evidence" value="ECO:0007669"/>
    <property type="project" value="UniProtKB-KW"/>
</dbReference>
<evidence type="ECO:0000256" key="1">
    <source>
        <dbReference type="ARBA" id="ARBA00022553"/>
    </source>
</evidence>
<evidence type="ECO:0000256" key="4">
    <source>
        <dbReference type="ARBA" id="ARBA00022777"/>
    </source>
</evidence>
<keyword evidence="5" id="KW-0067">ATP-binding</keyword>
<dbReference type="Proteomes" id="UP000298416">
    <property type="component" value="Unassembled WGS sequence"/>
</dbReference>
<dbReference type="AlphaFoldDB" id="A0A8X8X1I4"/>
<dbReference type="SUPFAM" id="SSF56112">
    <property type="entry name" value="Protein kinase-like (PK-like)"/>
    <property type="match status" value="1"/>
</dbReference>
<evidence type="ECO:0000256" key="5">
    <source>
        <dbReference type="ARBA" id="ARBA00022840"/>
    </source>
</evidence>
<dbReference type="EMBL" id="PNBA02000013">
    <property type="protein sequence ID" value="KAG6404304.1"/>
    <property type="molecule type" value="Genomic_DNA"/>
</dbReference>
<dbReference type="InterPro" id="IPR052101">
    <property type="entry name" value="Plant_StressResp_Kinase"/>
</dbReference>
<dbReference type="PANTHER" id="PTHR47983">
    <property type="entry name" value="PTO-INTERACTING PROTEIN 1-LIKE"/>
    <property type="match status" value="1"/>
</dbReference>
<protein>
    <recommendedName>
        <fullName evidence="8">Pto-interacting protein 1</fullName>
    </recommendedName>
</protein>
<comment type="caution">
    <text evidence="6">The sequence shown here is derived from an EMBL/GenBank/DDBJ whole genome shotgun (WGS) entry which is preliminary data.</text>
</comment>
<name>A0A8X8X1I4_SALSN</name>
<keyword evidence="1" id="KW-0597">Phosphoprotein</keyword>
<keyword evidence="3" id="KW-0547">Nucleotide-binding</keyword>
<accession>A0A8X8X1I4</accession>
<evidence type="ECO:0000256" key="2">
    <source>
        <dbReference type="ARBA" id="ARBA00022679"/>
    </source>
</evidence>
<gene>
    <name evidence="6" type="ORF">SASPL_136550</name>
</gene>
<dbReference type="PANTHER" id="PTHR47983:SF3">
    <property type="entry name" value="OS05G0135800 PROTEIN"/>
    <property type="match status" value="1"/>
</dbReference>
<evidence type="ECO:0008006" key="8">
    <source>
        <dbReference type="Google" id="ProtNLM"/>
    </source>
</evidence>
<evidence type="ECO:0000256" key="3">
    <source>
        <dbReference type="ARBA" id="ARBA00022741"/>
    </source>
</evidence>
<dbReference type="GO" id="GO:0005524">
    <property type="term" value="F:ATP binding"/>
    <property type="evidence" value="ECO:0007669"/>
    <property type="project" value="UniProtKB-KW"/>
</dbReference>